<dbReference type="InterPro" id="IPR011013">
    <property type="entry name" value="Gal_mutarotase_sf_dom"/>
</dbReference>
<dbReference type="Proteomes" id="UP001298681">
    <property type="component" value="Unassembled WGS sequence"/>
</dbReference>
<keyword evidence="2" id="KW-1185">Reference proteome</keyword>
<comment type="caution">
    <text evidence="1">The sequence shown here is derived from an EMBL/GenBank/DDBJ whole genome shotgun (WGS) entry which is preliminary data.</text>
</comment>
<gene>
    <name evidence="1" type="ORF">L0P57_08250</name>
</gene>
<dbReference type="RefSeq" id="WP_191362656.1">
    <property type="nucleotide sequence ID" value="NZ_JAKNHQ010000009.1"/>
</dbReference>
<dbReference type="CDD" id="cd09023">
    <property type="entry name" value="Aldose_epim_Ec_c4013"/>
    <property type="match status" value="1"/>
</dbReference>
<accession>A0ABS9MJD7</accession>
<dbReference type="Gene3D" id="2.70.98.10">
    <property type="match status" value="1"/>
</dbReference>
<dbReference type="InterPro" id="IPR027839">
    <property type="entry name" value="DUF4432"/>
</dbReference>
<dbReference type="Pfam" id="PF14486">
    <property type="entry name" value="DUF4432"/>
    <property type="match status" value="1"/>
</dbReference>
<dbReference type="EMBL" id="JAKNHQ010000009">
    <property type="protein sequence ID" value="MCG4610924.1"/>
    <property type="molecule type" value="Genomic_DNA"/>
</dbReference>
<proteinExistence type="predicted"/>
<dbReference type="InterPro" id="IPR014718">
    <property type="entry name" value="GH-type_carb-bd"/>
</dbReference>
<evidence type="ECO:0000313" key="1">
    <source>
        <dbReference type="EMBL" id="MCG4610924.1"/>
    </source>
</evidence>
<reference evidence="1 2" key="1">
    <citation type="submission" date="2022-01" db="EMBL/GenBank/DDBJ databases">
        <title>Collection of gut derived symbiotic bacterial strains cultured from healthy donors.</title>
        <authorList>
            <person name="Lin H."/>
            <person name="Kohout C."/>
            <person name="Waligurski E."/>
            <person name="Pamer E.G."/>
        </authorList>
    </citation>
    <scope>NUCLEOTIDE SEQUENCE [LARGE SCALE GENOMIC DNA]</scope>
    <source>
        <strain evidence="1 2">DFI.7.58</strain>
    </source>
</reference>
<evidence type="ECO:0000313" key="2">
    <source>
        <dbReference type="Proteomes" id="UP001298681"/>
    </source>
</evidence>
<name>A0ABS9MJD7_9FIRM</name>
<protein>
    <submittedName>
        <fullName evidence="1">Aldose 1-epimerase family protein</fullName>
    </submittedName>
</protein>
<sequence>MEQNLFAYIGEPDQLMSVRDARLLDGRQDGVRMIQVDNGGALECTLLPGRAMDLYQVRYKGANLNYIAPCGITAPAYYDARGTEWLRGFYVGFLTTCGLQHIGSPAEIAGESRGLHGREANCPAEDVRVTRSRTADSMSLTVEGSMREARIFGENLRLRRTYAFSYGEDAFTLTDTVTNCGFGARPFLLSYHINFGYPLLCEDTKIVLDSLGVEPRDAHAEEEMEHWREIEPPAYPYQECCYFHELAQDAQGQSGYTVYNPVRRIGVRVSWNHADLPYFCQWKMLGKGEYVLGMEPLNAPLDGKKIGEEGCLAPILQPGESKTYSLHFSFIEEL</sequence>
<organism evidence="1 2">
    <name type="scientific">Anaeromassilibacillus senegalensis</name>
    <dbReference type="NCBI Taxonomy" id="1673717"/>
    <lineage>
        <taxon>Bacteria</taxon>
        <taxon>Bacillati</taxon>
        <taxon>Bacillota</taxon>
        <taxon>Clostridia</taxon>
        <taxon>Eubacteriales</taxon>
        <taxon>Acutalibacteraceae</taxon>
        <taxon>Anaeromassilibacillus</taxon>
    </lineage>
</organism>
<dbReference type="SUPFAM" id="SSF74650">
    <property type="entry name" value="Galactose mutarotase-like"/>
    <property type="match status" value="1"/>
</dbReference>